<evidence type="ECO:0000256" key="1">
    <source>
        <dbReference type="SAM" id="MobiDB-lite"/>
    </source>
</evidence>
<feature type="compositionally biased region" description="Polar residues" evidence="1">
    <location>
        <begin position="206"/>
        <end position="220"/>
    </location>
</feature>
<dbReference type="Proteomes" id="UP000283269">
    <property type="component" value="Unassembled WGS sequence"/>
</dbReference>
<feature type="region of interest" description="Disordered" evidence="1">
    <location>
        <begin position="304"/>
        <end position="327"/>
    </location>
</feature>
<dbReference type="EMBL" id="NHYD01000972">
    <property type="protein sequence ID" value="PPQ92763.1"/>
    <property type="molecule type" value="Genomic_DNA"/>
</dbReference>
<keyword evidence="3" id="KW-1185">Reference proteome</keyword>
<feature type="region of interest" description="Disordered" evidence="1">
    <location>
        <begin position="433"/>
        <end position="587"/>
    </location>
</feature>
<feature type="compositionally biased region" description="Low complexity" evidence="1">
    <location>
        <begin position="304"/>
        <end position="314"/>
    </location>
</feature>
<evidence type="ECO:0000313" key="3">
    <source>
        <dbReference type="Proteomes" id="UP000283269"/>
    </source>
</evidence>
<dbReference type="OrthoDB" id="3246206at2759"/>
<feature type="compositionally biased region" description="Low complexity" evidence="1">
    <location>
        <begin position="174"/>
        <end position="195"/>
    </location>
</feature>
<feature type="region of interest" description="Disordered" evidence="1">
    <location>
        <begin position="380"/>
        <end position="416"/>
    </location>
</feature>
<comment type="caution">
    <text evidence="2">The sequence shown here is derived from an EMBL/GenBank/DDBJ whole genome shotgun (WGS) entry which is preliminary data.</text>
</comment>
<feature type="region of interest" description="Disordered" evidence="1">
    <location>
        <begin position="166"/>
        <end position="282"/>
    </location>
</feature>
<feature type="compositionally biased region" description="Polar residues" evidence="1">
    <location>
        <begin position="440"/>
        <end position="455"/>
    </location>
</feature>
<name>A0A409XPN0_PSICY</name>
<proteinExistence type="predicted"/>
<organism evidence="2 3">
    <name type="scientific">Psilocybe cyanescens</name>
    <dbReference type="NCBI Taxonomy" id="93625"/>
    <lineage>
        <taxon>Eukaryota</taxon>
        <taxon>Fungi</taxon>
        <taxon>Dikarya</taxon>
        <taxon>Basidiomycota</taxon>
        <taxon>Agaricomycotina</taxon>
        <taxon>Agaricomycetes</taxon>
        <taxon>Agaricomycetidae</taxon>
        <taxon>Agaricales</taxon>
        <taxon>Agaricineae</taxon>
        <taxon>Strophariaceae</taxon>
        <taxon>Psilocybe</taxon>
    </lineage>
</organism>
<feature type="compositionally biased region" description="Low complexity" evidence="1">
    <location>
        <begin position="540"/>
        <end position="569"/>
    </location>
</feature>
<feature type="compositionally biased region" description="Low complexity" evidence="1">
    <location>
        <begin position="257"/>
        <end position="273"/>
    </location>
</feature>
<evidence type="ECO:0000313" key="2">
    <source>
        <dbReference type="EMBL" id="PPQ92763.1"/>
    </source>
</evidence>
<feature type="compositionally biased region" description="Polar residues" evidence="1">
    <location>
        <begin position="245"/>
        <end position="254"/>
    </location>
</feature>
<dbReference type="InParanoid" id="A0A409XPN0"/>
<feature type="compositionally biased region" description="Low complexity" evidence="1">
    <location>
        <begin position="485"/>
        <end position="507"/>
    </location>
</feature>
<gene>
    <name evidence="2" type="ORF">CVT25_003872</name>
</gene>
<feature type="compositionally biased region" description="Polar residues" evidence="1">
    <location>
        <begin position="381"/>
        <end position="395"/>
    </location>
</feature>
<feature type="compositionally biased region" description="Basic and acidic residues" evidence="1">
    <location>
        <begin position="64"/>
        <end position="75"/>
    </location>
</feature>
<reference evidence="2 3" key="1">
    <citation type="journal article" date="2018" name="Evol. Lett.">
        <title>Horizontal gene cluster transfer increased hallucinogenic mushroom diversity.</title>
        <authorList>
            <person name="Reynolds H.T."/>
            <person name="Vijayakumar V."/>
            <person name="Gluck-Thaler E."/>
            <person name="Korotkin H.B."/>
            <person name="Matheny P.B."/>
            <person name="Slot J.C."/>
        </authorList>
    </citation>
    <scope>NUCLEOTIDE SEQUENCE [LARGE SCALE GENOMIC DNA]</scope>
    <source>
        <strain evidence="2 3">2631</strain>
    </source>
</reference>
<feature type="compositionally biased region" description="Pro residues" evidence="1">
    <location>
        <begin position="233"/>
        <end position="242"/>
    </location>
</feature>
<protein>
    <submittedName>
        <fullName evidence="2">Uncharacterized protein</fullName>
    </submittedName>
</protein>
<sequence>MPAPAVYIIAIVGTVGAVLAFKEFVYEPHIAPAIDKWKLEYQAARRRREAANASEGDLLMSQTETRKPDIGRSSDDADDSDDDKPLAEVGKGSNRFLKGGLLLRRQVPESQGDVELEDFVAREVNEWRNEDTGHVLRQRKNASENASENAMDESIHAIPYAPLSPSRTHVVFDPSAPSTPGSGSGSRHPSLPHSPVVTSGIDISRDNGSPKSAPRSSSPQVPSPKVASRPLSPLLPPPPPQVSPFQHSITQSMLLGTANSTTPTSASIISSSSHPLQHSYTVPSLSQSYPQDLDYEHGLELLSPPSSRSESPFSMAAMSPNPSSVTGEGLRALSPFGSESSMSASNFSSAVSSPSPLRMGLGNESFDAVSPFLDPTPHMVQGSSVTDSARSTTYLSFPDDSSEDEAGDTTHFLPPQQLGASIGVEGAFGPISLPRVGIQSPPTHSAQFYSPSNPRLSPVSRHESRTPPTAVGNPFSGSSQLMNAIISSGSRSGSLSSSSQRPSSIGGHNHHAPTHSDADLSDLDLMSDYAPSESDFGNESDSSWSMAGGSAAASPRMGNNNANATAMANVTRGGTIRDSRGGRFVKR</sequence>
<feature type="region of interest" description="Disordered" evidence="1">
    <location>
        <begin position="51"/>
        <end position="91"/>
    </location>
</feature>
<accession>A0A409XPN0</accession>
<dbReference type="AlphaFoldDB" id="A0A409XPN0"/>